<dbReference type="EMBL" id="JAHHHV010000065">
    <property type="protein sequence ID" value="MBW4466031.1"/>
    <property type="molecule type" value="Genomic_DNA"/>
</dbReference>
<feature type="transmembrane region" description="Helical" evidence="1">
    <location>
        <begin position="17"/>
        <end position="40"/>
    </location>
</feature>
<dbReference type="Proteomes" id="UP000707356">
    <property type="component" value="Unassembled WGS sequence"/>
</dbReference>
<feature type="transmembrane region" description="Helical" evidence="1">
    <location>
        <begin position="91"/>
        <end position="112"/>
    </location>
</feature>
<dbReference type="InterPro" id="IPR025067">
    <property type="entry name" value="DUF4079"/>
</dbReference>
<organism evidence="2 3">
    <name type="scientific">Pegethrix bostrychoides GSE-TBD4-15B</name>
    <dbReference type="NCBI Taxonomy" id="2839662"/>
    <lineage>
        <taxon>Bacteria</taxon>
        <taxon>Bacillati</taxon>
        <taxon>Cyanobacteriota</taxon>
        <taxon>Cyanophyceae</taxon>
        <taxon>Oculatellales</taxon>
        <taxon>Oculatellaceae</taxon>
        <taxon>Pegethrix</taxon>
    </lineage>
</organism>
<reference evidence="2" key="1">
    <citation type="submission" date="2021-05" db="EMBL/GenBank/DDBJ databases">
        <authorList>
            <person name="Pietrasiak N."/>
            <person name="Ward R."/>
            <person name="Stajich J.E."/>
            <person name="Kurbessoian T."/>
        </authorList>
    </citation>
    <scope>NUCLEOTIDE SEQUENCE</scope>
    <source>
        <strain evidence="2">GSE-TBD4-15B</strain>
    </source>
</reference>
<evidence type="ECO:0000313" key="2">
    <source>
        <dbReference type="EMBL" id="MBW4466031.1"/>
    </source>
</evidence>
<gene>
    <name evidence="2" type="ORF">KME07_11405</name>
</gene>
<feature type="transmembrane region" description="Helical" evidence="1">
    <location>
        <begin position="60"/>
        <end position="85"/>
    </location>
</feature>
<keyword evidence="1" id="KW-0472">Membrane</keyword>
<evidence type="ECO:0000313" key="3">
    <source>
        <dbReference type="Proteomes" id="UP000707356"/>
    </source>
</evidence>
<keyword evidence="1" id="KW-0812">Transmembrane</keyword>
<feature type="transmembrane region" description="Helical" evidence="1">
    <location>
        <begin position="124"/>
        <end position="144"/>
    </location>
</feature>
<keyword evidence="1" id="KW-1133">Transmembrane helix</keyword>
<proteinExistence type="predicted"/>
<reference evidence="2" key="2">
    <citation type="journal article" date="2022" name="Microbiol. Resour. Announc.">
        <title>Metagenome Sequencing to Explore Phylogenomics of Terrestrial Cyanobacteria.</title>
        <authorList>
            <person name="Ward R.D."/>
            <person name="Stajich J.E."/>
            <person name="Johansen J.R."/>
            <person name="Huntemann M."/>
            <person name="Clum A."/>
            <person name="Foster B."/>
            <person name="Foster B."/>
            <person name="Roux S."/>
            <person name="Palaniappan K."/>
            <person name="Varghese N."/>
            <person name="Mukherjee S."/>
            <person name="Reddy T.B.K."/>
            <person name="Daum C."/>
            <person name="Copeland A."/>
            <person name="Chen I.A."/>
            <person name="Ivanova N.N."/>
            <person name="Kyrpides N.C."/>
            <person name="Shapiro N."/>
            <person name="Eloe-Fadrosh E.A."/>
            <person name="Pietrasiak N."/>
        </authorList>
    </citation>
    <scope>NUCLEOTIDE SEQUENCE</scope>
    <source>
        <strain evidence="2">GSE-TBD4-15B</strain>
    </source>
</reference>
<name>A0A951PAC2_9CYAN</name>
<evidence type="ECO:0000256" key="1">
    <source>
        <dbReference type="SAM" id="Phobius"/>
    </source>
</evidence>
<comment type="caution">
    <text evidence="2">The sequence shown here is derived from an EMBL/GenBank/DDBJ whole genome shotgun (WGS) entry which is preliminary data.</text>
</comment>
<dbReference type="Pfam" id="PF13301">
    <property type="entry name" value="DUF4079"/>
    <property type="match status" value="1"/>
</dbReference>
<dbReference type="AlphaFoldDB" id="A0A951PAC2"/>
<protein>
    <submittedName>
        <fullName evidence="2">DUF4079 domain-containing protein</fullName>
    </submittedName>
</protein>
<sequence length="152" mass="16411">MLVAALNLPSFLWLWRIAAWSMGLSLSAYLLLATTGSWLFVSHRQSEHSSRPGWLRPLHLITGGALVGLVVLLLAVGLVGTLGYYGSLGHSPHLVTGLTVVGLTLLSGWSAIRISPQRPWARSLHLGTNLLLLLGLAAVSWTGWTVVQKYLP</sequence>
<accession>A0A951PAC2</accession>